<dbReference type="Proteomes" id="UP000192656">
    <property type="component" value="Unassembled WGS sequence"/>
</dbReference>
<evidence type="ECO:0000256" key="2">
    <source>
        <dbReference type="ARBA" id="ARBA00022516"/>
    </source>
</evidence>
<dbReference type="Pfam" id="PF01553">
    <property type="entry name" value="Acyltransferase"/>
    <property type="match status" value="1"/>
</dbReference>
<keyword evidence="2" id="KW-0444">Lipid biosynthesis</keyword>
<organism evidence="7 8">
    <name type="scientific">Fulvimarina manganoxydans</name>
    <dbReference type="NCBI Taxonomy" id="937218"/>
    <lineage>
        <taxon>Bacteria</taxon>
        <taxon>Pseudomonadati</taxon>
        <taxon>Pseudomonadota</taxon>
        <taxon>Alphaproteobacteria</taxon>
        <taxon>Hyphomicrobiales</taxon>
        <taxon>Aurantimonadaceae</taxon>
        <taxon>Fulvimarina</taxon>
    </lineage>
</organism>
<dbReference type="SMART" id="SM00563">
    <property type="entry name" value="PlsC"/>
    <property type="match status" value="1"/>
</dbReference>
<protein>
    <submittedName>
        <fullName evidence="7">Lyso-ornithine lipid acyltransferase</fullName>
    </submittedName>
</protein>
<dbReference type="OrthoDB" id="9806880at2"/>
<dbReference type="GO" id="GO:0003841">
    <property type="term" value="F:1-acylglycerol-3-phosphate O-acyltransferase activity"/>
    <property type="evidence" value="ECO:0007669"/>
    <property type="project" value="TreeGrafter"/>
</dbReference>
<comment type="pathway">
    <text evidence="1">Lipid metabolism.</text>
</comment>
<name>A0A1W2EVW0_9HYPH</name>
<evidence type="ECO:0000256" key="3">
    <source>
        <dbReference type="ARBA" id="ARBA00022679"/>
    </source>
</evidence>
<dbReference type="GO" id="GO:0006654">
    <property type="term" value="P:phosphatidic acid biosynthetic process"/>
    <property type="evidence" value="ECO:0007669"/>
    <property type="project" value="TreeGrafter"/>
</dbReference>
<evidence type="ECO:0000256" key="4">
    <source>
        <dbReference type="ARBA" id="ARBA00023098"/>
    </source>
</evidence>
<evidence type="ECO:0000256" key="5">
    <source>
        <dbReference type="ARBA" id="ARBA00023315"/>
    </source>
</evidence>
<dbReference type="AlphaFoldDB" id="A0A1W2EVW0"/>
<sequence>MIANLRLAVVALVLLLTTLALLPVQLAAIACRWRLAAFLPFLWQRVARSVAGIRVHVVGTPVRERPLFLLSNHQSWSDITVLGSVLPLSFIAKSEVKSWPIFGWLAILQRTVFVERAARGATGRQTDAIASRLNAGDVMVLFAEGTTSDGNEVLPFKTALVGAAQAALKDSDEEAVLVQPVAIAYTHANGVPLGRAGRPLCAWPGDVTLGPHLKRFLKEGAIDVTVAFGEPIRVSATSNRKIVARDCEVAVRRMLAASLAGNRQAPIA</sequence>
<evidence type="ECO:0000313" key="8">
    <source>
        <dbReference type="Proteomes" id="UP000192656"/>
    </source>
</evidence>
<gene>
    <name evidence="7" type="ORF">SAMN06297251_1395</name>
</gene>
<keyword evidence="3 7" id="KW-0808">Transferase</keyword>
<dbReference type="STRING" id="937218.SAMN06297251_1395"/>
<dbReference type="SUPFAM" id="SSF69593">
    <property type="entry name" value="Glycerol-3-phosphate (1)-acyltransferase"/>
    <property type="match status" value="1"/>
</dbReference>
<dbReference type="InterPro" id="IPR002123">
    <property type="entry name" value="Plipid/glycerol_acylTrfase"/>
</dbReference>
<evidence type="ECO:0000256" key="1">
    <source>
        <dbReference type="ARBA" id="ARBA00005189"/>
    </source>
</evidence>
<keyword evidence="4" id="KW-0443">Lipid metabolism</keyword>
<evidence type="ECO:0000259" key="6">
    <source>
        <dbReference type="SMART" id="SM00563"/>
    </source>
</evidence>
<dbReference type="EMBL" id="FWXR01000039">
    <property type="protein sequence ID" value="SMD13843.1"/>
    <property type="molecule type" value="Genomic_DNA"/>
</dbReference>
<keyword evidence="5 7" id="KW-0012">Acyltransferase</keyword>
<evidence type="ECO:0000313" key="7">
    <source>
        <dbReference type="EMBL" id="SMD13843.1"/>
    </source>
</evidence>
<reference evidence="7 8" key="1">
    <citation type="submission" date="2017-04" db="EMBL/GenBank/DDBJ databases">
        <authorList>
            <person name="Afonso C.L."/>
            <person name="Miller P.J."/>
            <person name="Scott M.A."/>
            <person name="Spackman E."/>
            <person name="Goraichik I."/>
            <person name="Dimitrov K.M."/>
            <person name="Suarez D.L."/>
            <person name="Swayne D.E."/>
        </authorList>
    </citation>
    <scope>NUCLEOTIDE SEQUENCE [LARGE SCALE GENOMIC DNA]</scope>
    <source>
        <strain evidence="7 8">CGMCC 1.10972</strain>
    </source>
</reference>
<dbReference type="PROSITE" id="PS51257">
    <property type="entry name" value="PROKAR_LIPOPROTEIN"/>
    <property type="match status" value="1"/>
</dbReference>
<dbReference type="PANTHER" id="PTHR10434">
    <property type="entry name" value="1-ACYL-SN-GLYCEROL-3-PHOSPHATE ACYLTRANSFERASE"/>
    <property type="match status" value="1"/>
</dbReference>
<feature type="domain" description="Phospholipid/glycerol acyltransferase" evidence="6">
    <location>
        <begin position="67"/>
        <end position="186"/>
    </location>
</feature>
<proteinExistence type="predicted"/>
<dbReference type="CDD" id="cd07989">
    <property type="entry name" value="LPLAT_AGPAT-like"/>
    <property type="match status" value="1"/>
</dbReference>
<keyword evidence="8" id="KW-1185">Reference proteome</keyword>
<accession>A0A1W2EVW0</accession>
<dbReference type="PANTHER" id="PTHR10434:SF64">
    <property type="entry name" value="1-ACYL-SN-GLYCEROL-3-PHOSPHATE ACYLTRANSFERASE-RELATED"/>
    <property type="match status" value="1"/>
</dbReference>
<dbReference type="RefSeq" id="WP_084413081.1">
    <property type="nucleotide sequence ID" value="NZ_FWXR01000039.1"/>
</dbReference>